<reference evidence="3" key="1">
    <citation type="submission" date="2018-11" db="EMBL/GenBank/DDBJ databases">
        <authorList>
            <person name="Grassa J C."/>
        </authorList>
    </citation>
    <scope>NUCLEOTIDE SEQUENCE [LARGE SCALE GENOMIC DNA]</scope>
</reference>
<dbReference type="Pfam" id="PF13966">
    <property type="entry name" value="zf-RVT"/>
    <property type="match status" value="1"/>
</dbReference>
<dbReference type="InterPro" id="IPR026960">
    <property type="entry name" value="RVT-Znf"/>
</dbReference>
<evidence type="ECO:0000313" key="4">
    <source>
        <dbReference type="Proteomes" id="UP000596661"/>
    </source>
</evidence>
<dbReference type="InterPro" id="IPR002156">
    <property type="entry name" value="RNaseH_domain"/>
</dbReference>
<dbReference type="GO" id="GO:0004523">
    <property type="term" value="F:RNA-DNA hybrid ribonuclease activity"/>
    <property type="evidence" value="ECO:0007669"/>
    <property type="project" value="InterPro"/>
</dbReference>
<evidence type="ECO:0000259" key="1">
    <source>
        <dbReference type="Pfam" id="PF13456"/>
    </source>
</evidence>
<dbReference type="InterPro" id="IPR044730">
    <property type="entry name" value="RNase_H-like_dom_plant"/>
</dbReference>
<dbReference type="GO" id="GO:0003676">
    <property type="term" value="F:nucleic acid binding"/>
    <property type="evidence" value="ECO:0007669"/>
    <property type="project" value="InterPro"/>
</dbReference>
<sequence length="903" mass="103666">MCKGRLFKYENMWARDPRCFWVVKEAWKKRLHSNPMINFHRKTKNTGRKLKQWNKTQFKDVKQQIDKATRELKDLETKFPDHTSLIDTAKKNLTEALLRDEIHWRQKSRVQWLSEGDMCSKFFMASTIVRRSRNYIQCLRNPNDGGWIRDQSEIANCFINYYKDLFSKQVPARMPCLNELAKSNRNEVSDKEILSPRLCSAETLTRLLLDKEKKGLIKGIKVGRQGTTIHHLMFSDDIMLFGQASIKEAKAFKECLATYCEWSGQSINLHKSSVHFSCGVPRGRIQTITEILGMKQMTDKTTYLGLPLFNTSRRTSNYNHLVDRVLQRIKGWKAKLLSSAGRACLIKSVGSTLSNYVASSDVIPSTTANKIDKALRDFWWGDTEEKRVLHCVAWETLCKPKSHGGLGFRTTEATNQAFLMKWAWKALSDDSSLWKLVMDAKYIKSHSFLDVQPKGSDSVLWKAILNARSQLNEGMCRKIGNGKSTSIWFHPWVHLGTLQPQPRLDATHGISLVSNFIQNGTWKEDLVHHWFQPEDARRTLNITLPNHPTEDSWIWIPGSNGKFTIRSAYRIIKNLHQGGTTNEKWRIVWGTKMHPRLKMLWWKILSNCLLTRGKLQLFAGINDPNCPLCSLVVEDSLHIFWNCHLARSMWFGCCWGIRTCSFNFSSWEEWISWFKISDNRPKDTSLHAFLEGAAIIFEKIWFERNQVVHHRHRTPTKIILQLIDKRLQEALQTPICGVGSMLQWMPPPEGWCICNTDVAIGKSQSVGAAIFSNHKGEITSIHSTRIQHIEPLAGEIATLCWGADRAINLGHKNIIFQSDSAEAVTAISKENKDLDKLHHNVKDIVSKFIEFSANFDLWEVSWIPRIHNSVAHNAAQRALHSQLLGSFEAPNFFGFPPSSMGDG</sequence>
<dbReference type="SUPFAM" id="SSF53098">
    <property type="entry name" value="Ribonuclease H-like"/>
    <property type="match status" value="1"/>
</dbReference>
<accession>A0A803Q7E5</accession>
<dbReference type="AlphaFoldDB" id="A0A803Q7E5"/>
<evidence type="ECO:0000313" key="3">
    <source>
        <dbReference type="EnsemblPlants" id="cds.evm.model.08.1035"/>
    </source>
</evidence>
<dbReference type="EnsemblPlants" id="evm.model.08.1035">
    <property type="protein sequence ID" value="cds.evm.model.08.1035"/>
    <property type="gene ID" value="evm.TU.08.1035"/>
</dbReference>
<dbReference type="Gramene" id="evm.model.08.1035">
    <property type="protein sequence ID" value="cds.evm.model.08.1035"/>
    <property type="gene ID" value="evm.TU.08.1035"/>
</dbReference>
<protein>
    <recommendedName>
        <fullName evidence="5">Reverse transcriptase</fullName>
    </recommendedName>
</protein>
<name>A0A803Q7E5_CANSA</name>
<proteinExistence type="predicted"/>
<dbReference type="Proteomes" id="UP000596661">
    <property type="component" value="Chromosome 8"/>
</dbReference>
<dbReference type="Gene3D" id="3.30.420.10">
    <property type="entry name" value="Ribonuclease H-like superfamily/Ribonuclease H"/>
    <property type="match status" value="1"/>
</dbReference>
<evidence type="ECO:0000259" key="2">
    <source>
        <dbReference type="Pfam" id="PF13966"/>
    </source>
</evidence>
<dbReference type="Pfam" id="PF13456">
    <property type="entry name" value="RVT_3"/>
    <property type="match status" value="1"/>
</dbReference>
<dbReference type="EMBL" id="UZAU01000697">
    <property type="status" value="NOT_ANNOTATED_CDS"/>
    <property type="molecule type" value="Genomic_DNA"/>
</dbReference>
<dbReference type="PANTHER" id="PTHR33116:SF86">
    <property type="entry name" value="REVERSE TRANSCRIPTASE DOMAIN-CONTAINING PROTEIN"/>
    <property type="match status" value="1"/>
</dbReference>
<evidence type="ECO:0008006" key="5">
    <source>
        <dbReference type="Google" id="ProtNLM"/>
    </source>
</evidence>
<reference evidence="3" key="2">
    <citation type="submission" date="2021-03" db="UniProtKB">
        <authorList>
            <consortium name="EnsemblPlants"/>
        </authorList>
    </citation>
    <scope>IDENTIFICATION</scope>
</reference>
<dbReference type="InterPro" id="IPR012337">
    <property type="entry name" value="RNaseH-like_sf"/>
</dbReference>
<keyword evidence="4" id="KW-1185">Reference proteome</keyword>
<dbReference type="InterPro" id="IPR036397">
    <property type="entry name" value="RNaseH_sf"/>
</dbReference>
<dbReference type="CDD" id="cd06222">
    <property type="entry name" value="RNase_H_like"/>
    <property type="match status" value="1"/>
</dbReference>
<dbReference type="PANTHER" id="PTHR33116">
    <property type="entry name" value="REVERSE TRANSCRIPTASE ZINC-BINDING DOMAIN-CONTAINING PROTEIN-RELATED-RELATED"/>
    <property type="match status" value="1"/>
</dbReference>
<feature type="domain" description="RNase H type-1" evidence="1">
    <location>
        <begin position="755"/>
        <end position="878"/>
    </location>
</feature>
<feature type="domain" description="Reverse transcriptase zinc-binding" evidence="2">
    <location>
        <begin position="563"/>
        <end position="650"/>
    </location>
</feature>
<organism evidence="3 4">
    <name type="scientific">Cannabis sativa</name>
    <name type="common">Hemp</name>
    <name type="synonym">Marijuana</name>
    <dbReference type="NCBI Taxonomy" id="3483"/>
    <lineage>
        <taxon>Eukaryota</taxon>
        <taxon>Viridiplantae</taxon>
        <taxon>Streptophyta</taxon>
        <taxon>Embryophyta</taxon>
        <taxon>Tracheophyta</taxon>
        <taxon>Spermatophyta</taxon>
        <taxon>Magnoliopsida</taxon>
        <taxon>eudicotyledons</taxon>
        <taxon>Gunneridae</taxon>
        <taxon>Pentapetalae</taxon>
        <taxon>rosids</taxon>
        <taxon>fabids</taxon>
        <taxon>Rosales</taxon>
        <taxon>Cannabaceae</taxon>
        <taxon>Cannabis</taxon>
    </lineage>
</organism>